<keyword evidence="5" id="KW-1185">Reference proteome</keyword>
<accession>A0A6M4JBC7</accession>
<feature type="region of interest" description="Disordered" evidence="2">
    <location>
        <begin position="698"/>
        <end position="762"/>
    </location>
</feature>
<dbReference type="KEGG" id="mmio:HLA92_02580"/>
<sequence length="949" mass="110750">MKSLLLTLANLSVITTAPFNNQAPVENTSNDNTSRYSDQEFNQLKESLKNVLQTKFKNESTSIVGEIQQITNTDNKNTVHQQLNHHIKEFLKTIVGNLIFKQNNNTFNNSELERELKNQIDTANIINANKLTEQINNIFKNLGQKWIDEERQTFSFEELNKDLAKSKWTIKQENIVKYKYFANQARQIFSNFYVDETSDNNSWYLNDTHERTDQEAQNIYYQNAIEPKLYLLNEDSQLAHNQKSKKLKNNDELETLKQKLNLSDLNTYKNFLNAYGKYFKDEFYRYHENLDYSFKEIWTINPAVVFINEDFVDSQSVPTENVTDIIKNYYLEDVEHLLNNKINKNDINWNNHIDYNFHLNENATKIYNFIAKPLIQYLKDNILNDLLNNPKINNQDKTRILNLLNAPVQETHLLIDTVGIYKSSEKDLAKSTVPKVAFFNLKLKVQQVLNEIGKIIKPELNNNPDLNFYNYTFNDLNQEKIKKSFDDAYETLKNSATNEQIKKALEQELKQYKDIRDNQSSTYEQIIQATEDLRNSGLDNKITQTNTQKNEYEQQLKQVFDDTKLTQKFGNDENAKTKYKQDIEQAKRELQNVLDSQDSSLDNLRDAYEAAKDKIQDLNSDTETIHNDAVTKYKETLKATKSKNNSITKPEENQIKKELEDTISTNTIENNNIDSTPTNELRQKTKTLKNAIEQANQKINQLNTQETKKTKQNTQNDKETSTIPNNNSSSTINNINQQDSHIKDESKQKIESSNSNKKEAQNNFDKEYHSILNTIEDDDKYSIIKNAVINKLADQKKIRDDTNSTTQQINDATTNLHKDTAIQTINAAKDTLNNLISKENELTKLKETTYKNYKEIQNYIDTEIKKSSYKSITEKDALNIDKYTSKIENIEKLKKEADKKRKNTDNKIKEYNKLKIFIGVFTSLSLILILSAFGFKKWKQKHKIKKENK</sequence>
<name>A0A6M4JBC7_9MOLU</name>
<evidence type="ECO:0000256" key="1">
    <source>
        <dbReference type="SAM" id="Coils"/>
    </source>
</evidence>
<evidence type="ECO:0000256" key="2">
    <source>
        <dbReference type="SAM" id="MobiDB-lite"/>
    </source>
</evidence>
<protein>
    <submittedName>
        <fullName evidence="4">Uncharacterized protein</fullName>
    </submittedName>
</protein>
<evidence type="ECO:0000256" key="3">
    <source>
        <dbReference type="SAM" id="Phobius"/>
    </source>
</evidence>
<feature type="transmembrane region" description="Helical" evidence="3">
    <location>
        <begin position="916"/>
        <end position="935"/>
    </location>
</feature>
<proteinExistence type="predicted"/>
<keyword evidence="3" id="KW-0812">Transmembrane</keyword>
<organism evidence="4 5">
    <name type="scientific">Mycoplasma miroungirhinis</name>
    <dbReference type="NCBI Taxonomy" id="754516"/>
    <lineage>
        <taxon>Bacteria</taxon>
        <taxon>Bacillati</taxon>
        <taxon>Mycoplasmatota</taxon>
        <taxon>Mollicutes</taxon>
        <taxon>Mycoplasmataceae</taxon>
        <taxon>Mycoplasma</taxon>
    </lineage>
</organism>
<feature type="compositionally biased region" description="Basic and acidic residues" evidence="2">
    <location>
        <begin position="740"/>
        <end position="762"/>
    </location>
</feature>
<gene>
    <name evidence="4" type="ORF">HLA92_02580</name>
</gene>
<keyword evidence="3" id="KW-1133">Transmembrane helix</keyword>
<feature type="coiled-coil region" evidence="1">
    <location>
        <begin position="498"/>
        <end position="621"/>
    </location>
</feature>
<dbReference type="RefSeq" id="WP_171113242.1">
    <property type="nucleotide sequence ID" value="NZ_CP053097.1"/>
</dbReference>
<reference evidence="4 5" key="1">
    <citation type="submission" date="2020-05" db="EMBL/GenBank/DDBJ databases">
        <title>Novel Mycoplasma species detected in Mirounga angustirostris (northern elephant seal) from the USA.</title>
        <authorList>
            <person name="Volokhov D.V."/>
        </authorList>
    </citation>
    <scope>NUCLEOTIDE SEQUENCE [LARGE SCALE GENOMIC DNA]</scope>
    <source>
        <strain evidence="4 5">Mirounga ES2806-NAS</strain>
    </source>
</reference>
<dbReference type="Proteomes" id="UP000502118">
    <property type="component" value="Chromosome"/>
</dbReference>
<feature type="coiled-coil region" evidence="1">
    <location>
        <begin position="880"/>
        <end position="914"/>
    </location>
</feature>
<evidence type="ECO:0000313" key="5">
    <source>
        <dbReference type="Proteomes" id="UP000502118"/>
    </source>
</evidence>
<feature type="compositionally biased region" description="Low complexity" evidence="2">
    <location>
        <begin position="721"/>
        <end position="736"/>
    </location>
</feature>
<keyword evidence="3" id="KW-0472">Membrane</keyword>
<keyword evidence="1" id="KW-0175">Coiled coil</keyword>
<evidence type="ECO:0000313" key="4">
    <source>
        <dbReference type="EMBL" id="QJR44303.1"/>
    </source>
</evidence>
<dbReference type="AlphaFoldDB" id="A0A6M4JBC7"/>
<dbReference type="EMBL" id="CP053097">
    <property type="protein sequence ID" value="QJR44303.1"/>
    <property type="molecule type" value="Genomic_DNA"/>
</dbReference>